<dbReference type="InterPro" id="IPR058625">
    <property type="entry name" value="MdtA-like_BSH"/>
</dbReference>
<dbReference type="AlphaFoldDB" id="A0A9D9IJS2"/>
<gene>
    <name evidence="4" type="ORF">IAB91_02090</name>
</gene>
<evidence type="ECO:0000256" key="1">
    <source>
        <dbReference type="ARBA" id="ARBA00004196"/>
    </source>
</evidence>
<evidence type="ECO:0000313" key="5">
    <source>
        <dbReference type="Proteomes" id="UP000823757"/>
    </source>
</evidence>
<dbReference type="SUPFAM" id="SSF111369">
    <property type="entry name" value="HlyD-like secretion proteins"/>
    <property type="match status" value="1"/>
</dbReference>
<reference evidence="4" key="2">
    <citation type="journal article" date="2021" name="PeerJ">
        <title>Extensive microbial diversity within the chicken gut microbiome revealed by metagenomics and culture.</title>
        <authorList>
            <person name="Gilroy R."/>
            <person name="Ravi A."/>
            <person name="Getino M."/>
            <person name="Pursley I."/>
            <person name="Horton D.L."/>
            <person name="Alikhan N.F."/>
            <person name="Baker D."/>
            <person name="Gharbi K."/>
            <person name="Hall N."/>
            <person name="Watson M."/>
            <person name="Adriaenssens E.M."/>
            <person name="Foster-Nyarko E."/>
            <person name="Jarju S."/>
            <person name="Secka A."/>
            <person name="Antonio M."/>
            <person name="Oren A."/>
            <person name="Chaudhuri R.R."/>
            <person name="La Ragione R."/>
            <person name="Hildebrand F."/>
            <person name="Pallen M.J."/>
        </authorList>
    </citation>
    <scope>NUCLEOTIDE SEQUENCE</scope>
    <source>
        <strain evidence="4">B1-13419</strain>
    </source>
</reference>
<name>A0A9D9IJS2_9BACT</name>
<organism evidence="4 5">
    <name type="scientific">Candidatus Cryptobacteroides faecigallinarum</name>
    <dbReference type="NCBI Taxonomy" id="2840763"/>
    <lineage>
        <taxon>Bacteria</taxon>
        <taxon>Pseudomonadati</taxon>
        <taxon>Bacteroidota</taxon>
        <taxon>Bacteroidia</taxon>
        <taxon>Bacteroidales</taxon>
        <taxon>Candidatus Cryptobacteroides</taxon>
    </lineage>
</organism>
<dbReference type="Pfam" id="PF25917">
    <property type="entry name" value="BSH_RND"/>
    <property type="match status" value="1"/>
</dbReference>
<evidence type="ECO:0000256" key="2">
    <source>
        <dbReference type="ARBA" id="ARBA00023054"/>
    </source>
</evidence>
<dbReference type="PANTHER" id="PTHR32347">
    <property type="entry name" value="EFFLUX SYSTEM COMPONENT YKNX-RELATED"/>
    <property type="match status" value="1"/>
</dbReference>
<reference evidence="4" key="1">
    <citation type="submission" date="2020-10" db="EMBL/GenBank/DDBJ databases">
        <authorList>
            <person name="Gilroy R."/>
        </authorList>
    </citation>
    <scope>NUCLEOTIDE SEQUENCE</scope>
    <source>
        <strain evidence="4">B1-13419</strain>
    </source>
</reference>
<dbReference type="GO" id="GO:0030313">
    <property type="term" value="C:cell envelope"/>
    <property type="evidence" value="ECO:0007669"/>
    <property type="project" value="UniProtKB-SubCell"/>
</dbReference>
<feature type="domain" description="Multidrug resistance protein MdtA-like barrel-sandwich hybrid" evidence="3">
    <location>
        <begin position="38"/>
        <end position="208"/>
    </location>
</feature>
<dbReference type="Gene3D" id="2.40.30.170">
    <property type="match status" value="1"/>
</dbReference>
<evidence type="ECO:0000259" key="3">
    <source>
        <dbReference type="Pfam" id="PF25917"/>
    </source>
</evidence>
<dbReference type="Gene3D" id="2.40.50.100">
    <property type="match status" value="1"/>
</dbReference>
<evidence type="ECO:0000313" key="4">
    <source>
        <dbReference type="EMBL" id="MBO8474067.1"/>
    </source>
</evidence>
<protein>
    <submittedName>
        <fullName evidence="4">Efflux RND transporter periplasmic adaptor subunit</fullName>
    </submittedName>
</protein>
<dbReference type="PROSITE" id="PS51257">
    <property type="entry name" value="PROKAR_LIPOPROTEIN"/>
    <property type="match status" value="1"/>
</dbReference>
<sequence length="299" mass="32543">MTAGKGIMVVVLAGLAAVSCKGTLGDYDAEGYFESTEITVSAEANGRILSFGVEEGDIVKADSLLGCIDTVQLYLTKMQLRQTAESVRKSRPDVSLQIQAMEEQLSKLEYEKARVARLLEGGAATSKQMDDIDSQIAVTEKQIDAQRTALDSSVESIDAQIAGIMMQIAQIDDQLAKCRISSPVDGTVLTKYSEAGEFAAAGRPLFKVADMQKVYLRAYLTSAQLADVQLGQSVRVYSDYGGDNVREYRGTITWISDQSEFTPKNIQTEDERKNLVYAVKVAVENDGFIKLGMYGGLVL</sequence>
<keyword evidence="2" id="KW-0175">Coiled coil</keyword>
<proteinExistence type="predicted"/>
<accession>A0A9D9IJS2</accession>
<dbReference type="Proteomes" id="UP000823757">
    <property type="component" value="Unassembled WGS sequence"/>
</dbReference>
<comment type="caution">
    <text evidence="4">The sequence shown here is derived from an EMBL/GenBank/DDBJ whole genome shotgun (WGS) entry which is preliminary data.</text>
</comment>
<dbReference type="PANTHER" id="PTHR32347:SF23">
    <property type="entry name" value="BLL5650 PROTEIN"/>
    <property type="match status" value="1"/>
</dbReference>
<dbReference type="InterPro" id="IPR050465">
    <property type="entry name" value="UPF0194_transport"/>
</dbReference>
<dbReference type="EMBL" id="JADIMD010000029">
    <property type="protein sequence ID" value="MBO8474067.1"/>
    <property type="molecule type" value="Genomic_DNA"/>
</dbReference>
<comment type="subcellular location">
    <subcellularLocation>
        <location evidence="1">Cell envelope</location>
    </subcellularLocation>
</comment>